<keyword evidence="3" id="KW-1185">Reference proteome</keyword>
<proteinExistence type="predicted"/>
<dbReference type="AlphaFoldDB" id="A0A3M7RIK9"/>
<evidence type="ECO:0000313" key="2">
    <source>
        <dbReference type="EMBL" id="RNA23329.1"/>
    </source>
</evidence>
<gene>
    <name evidence="2" type="ORF">BpHYR1_016245</name>
</gene>
<accession>A0A3M7RIK9</accession>
<protein>
    <submittedName>
        <fullName evidence="2">Uncharacterized protein</fullName>
    </submittedName>
</protein>
<organism evidence="2 3">
    <name type="scientific">Brachionus plicatilis</name>
    <name type="common">Marine rotifer</name>
    <name type="synonym">Brachionus muelleri</name>
    <dbReference type="NCBI Taxonomy" id="10195"/>
    <lineage>
        <taxon>Eukaryota</taxon>
        <taxon>Metazoa</taxon>
        <taxon>Spiralia</taxon>
        <taxon>Gnathifera</taxon>
        <taxon>Rotifera</taxon>
        <taxon>Eurotatoria</taxon>
        <taxon>Monogononta</taxon>
        <taxon>Pseudotrocha</taxon>
        <taxon>Ploima</taxon>
        <taxon>Brachionidae</taxon>
        <taxon>Brachionus</taxon>
    </lineage>
</organism>
<dbReference type="EMBL" id="REGN01003312">
    <property type="protein sequence ID" value="RNA23329.1"/>
    <property type="molecule type" value="Genomic_DNA"/>
</dbReference>
<sequence length="61" mass="6930">MNAKLTLPIDVFANIYQLLISGSLFTLFVEKPLQNLFSNHKKVNLGRKNISQKTESHSKLT</sequence>
<evidence type="ECO:0000313" key="3">
    <source>
        <dbReference type="Proteomes" id="UP000276133"/>
    </source>
</evidence>
<name>A0A3M7RIK9_BRAPC</name>
<evidence type="ECO:0000256" key="1">
    <source>
        <dbReference type="SAM" id="Phobius"/>
    </source>
</evidence>
<feature type="transmembrane region" description="Helical" evidence="1">
    <location>
        <begin position="12"/>
        <end position="29"/>
    </location>
</feature>
<keyword evidence="1" id="KW-0812">Transmembrane</keyword>
<keyword evidence="1" id="KW-0472">Membrane</keyword>
<dbReference type="Proteomes" id="UP000276133">
    <property type="component" value="Unassembled WGS sequence"/>
</dbReference>
<comment type="caution">
    <text evidence="2">The sequence shown here is derived from an EMBL/GenBank/DDBJ whole genome shotgun (WGS) entry which is preliminary data.</text>
</comment>
<reference evidence="2 3" key="1">
    <citation type="journal article" date="2018" name="Sci. Rep.">
        <title>Genomic signatures of local adaptation to the degree of environmental predictability in rotifers.</title>
        <authorList>
            <person name="Franch-Gras L."/>
            <person name="Hahn C."/>
            <person name="Garcia-Roger E.M."/>
            <person name="Carmona M.J."/>
            <person name="Serra M."/>
            <person name="Gomez A."/>
        </authorList>
    </citation>
    <scope>NUCLEOTIDE SEQUENCE [LARGE SCALE GENOMIC DNA]</scope>
    <source>
        <strain evidence="2">HYR1</strain>
    </source>
</reference>
<keyword evidence="1" id="KW-1133">Transmembrane helix</keyword>